<dbReference type="OrthoDB" id="9769590at2"/>
<organism evidence="1 2">
    <name type="scientific">Flavobacterium enshiense DK69</name>
    <dbReference type="NCBI Taxonomy" id="1107311"/>
    <lineage>
        <taxon>Bacteria</taxon>
        <taxon>Pseudomonadati</taxon>
        <taxon>Bacteroidota</taxon>
        <taxon>Flavobacteriia</taxon>
        <taxon>Flavobacteriales</taxon>
        <taxon>Flavobacteriaceae</taxon>
        <taxon>Flavobacterium</taxon>
    </lineage>
</organism>
<dbReference type="PANTHER" id="PTHR38442">
    <property type="entry name" value="INNER MEMBRANE PROTEIN-RELATED"/>
    <property type="match status" value="1"/>
</dbReference>
<comment type="caution">
    <text evidence="1">The sequence shown here is derived from an EMBL/GenBank/DDBJ whole genome shotgun (WGS) entry which is preliminary data.</text>
</comment>
<keyword evidence="2" id="KW-1185">Reference proteome</keyword>
<evidence type="ECO:0008006" key="3">
    <source>
        <dbReference type="Google" id="ProtNLM"/>
    </source>
</evidence>
<dbReference type="GO" id="GO:0005886">
    <property type="term" value="C:plasma membrane"/>
    <property type="evidence" value="ECO:0007669"/>
    <property type="project" value="TreeGrafter"/>
</dbReference>
<dbReference type="Proteomes" id="UP000030149">
    <property type="component" value="Unassembled WGS sequence"/>
</dbReference>
<dbReference type="PATRIC" id="fig|1107311.3.peg.1332"/>
<dbReference type="InterPro" id="IPR016024">
    <property type="entry name" value="ARM-type_fold"/>
</dbReference>
<dbReference type="Pfam" id="PF04286">
    <property type="entry name" value="DUF445"/>
    <property type="match status" value="1"/>
</dbReference>
<gene>
    <name evidence="1" type="ORF">Q767_06610</name>
</gene>
<dbReference type="SUPFAM" id="SSF48371">
    <property type="entry name" value="ARM repeat"/>
    <property type="match status" value="1"/>
</dbReference>
<dbReference type="AlphaFoldDB" id="V6S998"/>
<dbReference type="EMBL" id="JRLZ01000004">
    <property type="protein sequence ID" value="KGO96558.1"/>
    <property type="molecule type" value="Genomic_DNA"/>
</dbReference>
<dbReference type="PANTHER" id="PTHR38442:SF1">
    <property type="entry name" value="INNER MEMBRANE PROTEIN"/>
    <property type="match status" value="1"/>
</dbReference>
<proteinExistence type="predicted"/>
<sequence>MKNRVGSISLLIAFGGFAVLETMMQLGLIDHWGWSVFKAGFEAGTVGGMADWFAVSALFHEIPIPYVRKHTDIIAKNREKLTEGIVDLVTNKWLSPEVIAEKLHDIDLAQKVIVFLKKPSNQEKAIDLIKKIALKLSDELDNPNLAKSLQSMLTEQLSELDLASSLGVWLEKSIKNDDHNQIWEQLLEAGAKSVSEPEIKELLIDKLRDAAKEYGNKSILKGLTVALGRTFNALDYEAIADELLVKANEFLTEARYNPNHPVRTKFDSWMLDFAHRLATGDEETRKLVDDFTNRFIGHADLSKIIQRMLGGFKNTLAEQLDNNETPLMQFVIGKLNQILDNLENDVQARERINHWIKDTISQMLEEFHGEIGNMVRSSLEKLDNKELVVQIEEKVGNDLQYIRLNGALVGGLVGVMIALVKVMFEI</sequence>
<reference evidence="2" key="1">
    <citation type="submission" date="2013-09" db="EMBL/GenBank/DDBJ databases">
        <authorList>
            <person name="Zeng Z."/>
            <person name="Chen C."/>
        </authorList>
    </citation>
    <scope>NUCLEOTIDE SEQUENCE [LARGE SCALE GENOMIC DNA]</scope>
    <source>
        <strain evidence="2">DK69</strain>
    </source>
</reference>
<protein>
    <recommendedName>
        <fullName evidence="3">DUF445 domain-containing protein</fullName>
    </recommendedName>
</protein>
<dbReference type="InterPro" id="IPR007383">
    <property type="entry name" value="DUF445"/>
</dbReference>
<evidence type="ECO:0000313" key="1">
    <source>
        <dbReference type="EMBL" id="KGO96558.1"/>
    </source>
</evidence>
<evidence type="ECO:0000313" key="2">
    <source>
        <dbReference type="Proteomes" id="UP000030149"/>
    </source>
</evidence>
<dbReference type="RefSeq" id="WP_023573365.1">
    <property type="nucleotide sequence ID" value="NZ_JRLZ01000004.1"/>
</dbReference>
<name>V6S998_9FLAO</name>
<dbReference type="eggNOG" id="COG2733">
    <property type="taxonomic scope" value="Bacteria"/>
</dbReference>
<reference evidence="1 2" key="2">
    <citation type="journal article" date="2015" name="Stand. Genomic Sci.">
        <title>High quality draft genomic sequence of Flavobacterium enshiense DK69(T) and comparison among Flavobacterium genomes.</title>
        <authorList>
            <person name="Zeng Z."/>
            <person name="Chen C."/>
            <person name="Du H."/>
            <person name="Wang G."/>
            <person name="Li M."/>
        </authorList>
    </citation>
    <scope>NUCLEOTIDE SEQUENCE [LARGE SCALE GENOMIC DNA]</scope>
    <source>
        <strain evidence="1 2">DK69</strain>
    </source>
</reference>
<accession>V6S998</accession>